<dbReference type="EMBL" id="JAMCCK010000044">
    <property type="protein sequence ID" value="MCL3997406.1"/>
    <property type="molecule type" value="Genomic_DNA"/>
</dbReference>
<feature type="domain" description="AB hydrolase-1" evidence="2">
    <location>
        <begin position="24"/>
        <end position="269"/>
    </location>
</feature>
<dbReference type="SUPFAM" id="SSF53474">
    <property type="entry name" value="alpha/beta-Hydrolases"/>
    <property type="match status" value="1"/>
</dbReference>
<name>A0ABT0P231_9ACTN</name>
<organism evidence="3 4">
    <name type="scientific">Streptomyces lavenduligriseus</name>
    <dbReference type="NCBI Taxonomy" id="67315"/>
    <lineage>
        <taxon>Bacteria</taxon>
        <taxon>Bacillati</taxon>
        <taxon>Actinomycetota</taxon>
        <taxon>Actinomycetes</taxon>
        <taxon>Kitasatosporales</taxon>
        <taxon>Streptomycetaceae</taxon>
        <taxon>Streptomyces</taxon>
    </lineage>
</organism>
<dbReference type="InterPro" id="IPR029058">
    <property type="entry name" value="AB_hydrolase_fold"/>
</dbReference>
<dbReference type="Pfam" id="PF12697">
    <property type="entry name" value="Abhydrolase_6"/>
    <property type="match status" value="1"/>
</dbReference>
<accession>A0ABT0P231</accession>
<dbReference type="InterPro" id="IPR050266">
    <property type="entry name" value="AB_hydrolase_sf"/>
</dbReference>
<evidence type="ECO:0000313" key="3">
    <source>
        <dbReference type="EMBL" id="MCL3997406.1"/>
    </source>
</evidence>
<protein>
    <submittedName>
        <fullName evidence="3">Alpha/beta hydrolase</fullName>
    </submittedName>
</protein>
<evidence type="ECO:0000259" key="2">
    <source>
        <dbReference type="Pfam" id="PF12697"/>
    </source>
</evidence>
<dbReference type="Proteomes" id="UP001202052">
    <property type="component" value="Unassembled WGS sequence"/>
</dbReference>
<dbReference type="InterPro" id="IPR000073">
    <property type="entry name" value="AB_hydrolase_1"/>
</dbReference>
<proteinExistence type="predicted"/>
<evidence type="ECO:0000313" key="4">
    <source>
        <dbReference type="Proteomes" id="UP001202052"/>
    </source>
</evidence>
<dbReference type="GO" id="GO:0016787">
    <property type="term" value="F:hydrolase activity"/>
    <property type="evidence" value="ECO:0007669"/>
    <property type="project" value="UniProtKB-KW"/>
</dbReference>
<dbReference type="Gene3D" id="3.40.50.1820">
    <property type="entry name" value="alpha/beta hydrolase"/>
    <property type="match status" value="1"/>
</dbReference>
<dbReference type="PANTHER" id="PTHR43798:SF31">
    <property type="entry name" value="AB HYDROLASE SUPERFAMILY PROTEIN YCLE"/>
    <property type="match status" value="1"/>
</dbReference>
<reference evidence="3 4" key="1">
    <citation type="submission" date="2022-05" db="EMBL/GenBank/DDBJ databases">
        <title>Genome Resource of Streptomyces lavenduligriseus GA1-1, a Strain with Broad-Spectrum Antifungal Activity against Phytopathogenic Fungi.</title>
        <authorList>
            <person name="Qi D."/>
        </authorList>
    </citation>
    <scope>NUCLEOTIDE SEQUENCE [LARGE SCALE GENOMIC DNA]</scope>
    <source>
        <strain evidence="3 4">GA1-1</strain>
    </source>
</reference>
<keyword evidence="4" id="KW-1185">Reference proteome</keyword>
<gene>
    <name evidence="3" type="ORF">M4438_28585</name>
</gene>
<dbReference type="PANTHER" id="PTHR43798">
    <property type="entry name" value="MONOACYLGLYCEROL LIPASE"/>
    <property type="match status" value="1"/>
</dbReference>
<keyword evidence="1 3" id="KW-0378">Hydrolase</keyword>
<dbReference type="RefSeq" id="WP_249492271.1">
    <property type="nucleotide sequence ID" value="NZ_JAMCCK010000044.1"/>
</dbReference>
<evidence type="ECO:0000256" key="1">
    <source>
        <dbReference type="ARBA" id="ARBA00022801"/>
    </source>
</evidence>
<comment type="caution">
    <text evidence="3">The sequence shown here is derived from an EMBL/GenBank/DDBJ whole genome shotgun (WGS) entry which is preliminary data.</text>
</comment>
<sequence length="278" mass="30554">MGELTTSDGVRLVYRDTGGDGSPLVMLHGWGQTQEMFRHQLAGLAPTRRVVTLDLRGHGVSEAPHHGYRIARLAADVAELVDHLELDRFDALGWSMGASVWWSFIDQYGTGRLRRFVVVDQPAAVAAVPWMTIEEQQASGAIFDVATLLTLGAALAGPDGERVRYDFVRGMFSGEPDPEILSFVAEQIKATPAHAAVPLLFDHCAQDWRDVLPRIDVPTLVLGCDGSHVHPRSQQFIARQIPDAQLYVFPSTVANSHFPFLENPKAFNSAVNAFLSQE</sequence>